<evidence type="ECO:0000313" key="1">
    <source>
        <dbReference type="EMBL" id="ABL66632.1"/>
    </source>
</evidence>
<evidence type="ECO:0000313" key="2">
    <source>
        <dbReference type="Proteomes" id="UP000008701"/>
    </source>
</evidence>
<accession>A1BJQ5</accession>
<dbReference type="Proteomes" id="UP000008701">
    <property type="component" value="Chromosome"/>
</dbReference>
<dbReference type="RefSeq" id="WP_015961163.1">
    <property type="nucleotide sequence ID" value="NC_008639.1"/>
</dbReference>
<dbReference type="AlphaFoldDB" id="A1BJQ5"/>
<proteinExistence type="predicted"/>
<name>A1BJQ5_CHLPD</name>
<reference evidence="1 2" key="1">
    <citation type="submission" date="2006-12" db="EMBL/GenBank/DDBJ databases">
        <title>Complete sequence of Chlorobium phaeobacteroides DSM 266.</title>
        <authorList>
            <consortium name="US DOE Joint Genome Institute"/>
            <person name="Copeland A."/>
            <person name="Lucas S."/>
            <person name="Lapidus A."/>
            <person name="Barry K."/>
            <person name="Detter J.C."/>
            <person name="Glavina del Rio T."/>
            <person name="Hammon N."/>
            <person name="Israni S."/>
            <person name="Pitluck S."/>
            <person name="Goltsman E."/>
            <person name="Schmutz J."/>
            <person name="Larimer F."/>
            <person name="Land M."/>
            <person name="Hauser L."/>
            <person name="Mikhailova N."/>
            <person name="Li T."/>
            <person name="Overmann J."/>
            <person name="Bryant D.A."/>
            <person name="Richardson P."/>
        </authorList>
    </citation>
    <scope>NUCLEOTIDE SEQUENCE [LARGE SCALE GENOMIC DNA]</scope>
    <source>
        <strain evidence="1 2">DSM 266</strain>
    </source>
</reference>
<keyword evidence="2" id="KW-1185">Reference proteome</keyword>
<gene>
    <name evidence="1" type="ordered locus">Cpha266_2648</name>
</gene>
<dbReference type="HOGENOM" id="CLU_2664416_0_0_10"/>
<organism evidence="1 2">
    <name type="scientific">Chlorobium phaeobacteroides (strain DSM 266 / SMG 266 / 2430)</name>
    <dbReference type="NCBI Taxonomy" id="290317"/>
    <lineage>
        <taxon>Bacteria</taxon>
        <taxon>Pseudomonadati</taxon>
        <taxon>Chlorobiota</taxon>
        <taxon>Chlorobiia</taxon>
        <taxon>Chlorobiales</taxon>
        <taxon>Chlorobiaceae</taxon>
        <taxon>Chlorobium/Pelodictyon group</taxon>
        <taxon>Chlorobium</taxon>
    </lineage>
</organism>
<sequence>MLTLNISYEVLSDRLITIKLPEEVSPGRHELVLVLDEKNLSGKNSKKLMEYAGSIPALKKIDGVAYQRELRSEWK</sequence>
<dbReference type="KEGG" id="cph:Cpha266_2648"/>
<dbReference type="OrthoDB" id="464787at2"/>
<dbReference type="EMBL" id="CP000492">
    <property type="protein sequence ID" value="ABL66632.1"/>
    <property type="molecule type" value="Genomic_DNA"/>
</dbReference>
<protein>
    <submittedName>
        <fullName evidence="1">Uncharacterized protein</fullName>
    </submittedName>
</protein>